<dbReference type="AlphaFoldDB" id="A0A369I772"/>
<accession>A0A369I772</accession>
<comment type="caution">
    <text evidence="2">The sequence shown here is derived from an EMBL/GenBank/DDBJ whole genome shotgun (WGS) entry which is preliminary data.</text>
</comment>
<sequence length="276" mass="28746">MFSLWRYFVIGILLISKVALAQTTTVLTYDANGNRISKQIKGSSPYPTVTASPEAVAPSQPSTLLASGCTGGSIQWQPLNQAGSQIVVNPAATTQYTAQCVVQGCANNGFAKQTVTVINCPTVSLTVTANPTLVKYGQSVNLFASGCNNGTVSWSSGNVGSPTITSIYGAATIFTATCKSLYCPDLGTGTVVVGGQTGCLPGDVLITKQNGAWSDASTWVCGRMPTSSDIVYISHQVTLYVNASGTGTSGYAKFIIQGRDGTLIYDNLSKIIIPQN</sequence>
<dbReference type="Proteomes" id="UP000253141">
    <property type="component" value="Unassembled WGS sequence"/>
</dbReference>
<gene>
    <name evidence="2" type="ORF">DVG78_13670</name>
</gene>
<protein>
    <recommendedName>
        <fullName evidence="4">Ig-like domain-containing protein</fullName>
    </recommendedName>
</protein>
<feature type="chain" id="PRO_5016867707" description="Ig-like domain-containing protein" evidence="1">
    <location>
        <begin position="22"/>
        <end position="276"/>
    </location>
</feature>
<evidence type="ECO:0008006" key="4">
    <source>
        <dbReference type="Google" id="ProtNLM"/>
    </source>
</evidence>
<evidence type="ECO:0000313" key="2">
    <source>
        <dbReference type="EMBL" id="RDB05619.1"/>
    </source>
</evidence>
<keyword evidence="1" id="KW-0732">Signal</keyword>
<feature type="signal peptide" evidence="1">
    <location>
        <begin position="1"/>
        <end position="21"/>
    </location>
</feature>
<evidence type="ECO:0000313" key="3">
    <source>
        <dbReference type="Proteomes" id="UP000253141"/>
    </source>
</evidence>
<organism evidence="2 3">
    <name type="scientific">Runella aurantiaca</name>
    <dbReference type="NCBI Taxonomy" id="2282308"/>
    <lineage>
        <taxon>Bacteria</taxon>
        <taxon>Pseudomonadati</taxon>
        <taxon>Bacteroidota</taxon>
        <taxon>Cytophagia</taxon>
        <taxon>Cytophagales</taxon>
        <taxon>Spirosomataceae</taxon>
        <taxon>Runella</taxon>
    </lineage>
</organism>
<dbReference type="EMBL" id="QPIW01000009">
    <property type="protein sequence ID" value="RDB05619.1"/>
    <property type="molecule type" value="Genomic_DNA"/>
</dbReference>
<proteinExistence type="predicted"/>
<name>A0A369I772_9BACT</name>
<keyword evidence="3" id="KW-1185">Reference proteome</keyword>
<reference evidence="2 3" key="1">
    <citation type="submission" date="2018-07" db="EMBL/GenBank/DDBJ databases">
        <title>Genome analysis of Runella aurantiaca.</title>
        <authorList>
            <person name="Yang X."/>
        </authorList>
    </citation>
    <scope>NUCLEOTIDE SEQUENCE [LARGE SCALE GENOMIC DNA]</scope>
    <source>
        <strain evidence="2 3">YX9</strain>
    </source>
</reference>
<evidence type="ECO:0000256" key="1">
    <source>
        <dbReference type="SAM" id="SignalP"/>
    </source>
</evidence>